<proteinExistence type="predicted"/>
<evidence type="ECO:0000256" key="1">
    <source>
        <dbReference type="SAM" id="Phobius"/>
    </source>
</evidence>
<feature type="transmembrane region" description="Helical" evidence="1">
    <location>
        <begin position="106"/>
        <end position="123"/>
    </location>
</feature>
<keyword evidence="3" id="KW-1185">Reference proteome</keyword>
<dbReference type="RefSeq" id="WP_309480803.1">
    <property type="nucleotide sequence ID" value="NZ_CP133720.1"/>
</dbReference>
<evidence type="ECO:0000313" key="3">
    <source>
        <dbReference type="Proteomes" id="UP001181355"/>
    </source>
</evidence>
<keyword evidence="1" id="KW-0812">Transmembrane</keyword>
<organism evidence="2 3">
    <name type="scientific">Undibacterium cyanobacteriorum</name>
    <dbReference type="NCBI Taxonomy" id="3073561"/>
    <lineage>
        <taxon>Bacteria</taxon>
        <taxon>Pseudomonadati</taxon>
        <taxon>Pseudomonadota</taxon>
        <taxon>Betaproteobacteria</taxon>
        <taxon>Burkholderiales</taxon>
        <taxon>Oxalobacteraceae</taxon>
        <taxon>Undibacterium</taxon>
    </lineage>
</organism>
<dbReference type="EMBL" id="CP133720">
    <property type="protein sequence ID" value="WMW79304.1"/>
    <property type="molecule type" value="Genomic_DNA"/>
</dbReference>
<dbReference type="Proteomes" id="UP001181355">
    <property type="component" value="Chromosome"/>
</dbReference>
<protein>
    <recommendedName>
        <fullName evidence="4">Integral membrane protein</fullName>
    </recommendedName>
</protein>
<keyword evidence="1" id="KW-0472">Membrane</keyword>
<accession>A0ABY9RDP9</accession>
<feature type="transmembrane region" description="Helical" evidence="1">
    <location>
        <begin position="80"/>
        <end position="100"/>
    </location>
</feature>
<gene>
    <name evidence="2" type="ORF">RF679_11660</name>
</gene>
<keyword evidence="1" id="KW-1133">Transmembrane helix</keyword>
<name>A0ABY9RDP9_9BURK</name>
<reference evidence="2" key="1">
    <citation type="submission" date="2023-09" db="EMBL/GenBank/DDBJ databases">
        <title>Undibacterium sp. 20NA77.5 isolated from freshwater.</title>
        <authorList>
            <person name="Le V."/>
            <person name="Ko S.-R."/>
            <person name="Ahn C.-Y."/>
            <person name="Oh H.-M."/>
        </authorList>
    </citation>
    <scope>NUCLEOTIDE SEQUENCE</scope>
    <source>
        <strain evidence="2">20NA77.5</strain>
    </source>
</reference>
<sequence length="125" mass="13677">MFAAIVFTALSVFVILFQLALVFGAPWGEWTLGGKWRGALPARVRLIPVISIFIIAFFVGIALARAGVAMQAWSEWSQKGIWIVVAYCALGVVANSATPSKRERRLWVPVLVVLLSSSLYLALQT</sequence>
<feature type="transmembrane region" description="Helical" evidence="1">
    <location>
        <begin position="48"/>
        <end position="68"/>
    </location>
</feature>
<evidence type="ECO:0008006" key="4">
    <source>
        <dbReference type="Google" id="ProtNLM"/>
    </source>
</evidence>
<evidence type="ECO:0000313" key="2">
    <source>
        <dbReference type="EMBL" id="WMW79304.1"/>
    </source>
</evidence>